<dbReference type="Pfam" id="PF23024">
    <property type="entry name" value="AMP-dom_DIP2-like"/>
    <property type="match status" value="1"/>
</dbReference>
<evidence type="ECO:0000313" key="9">
    <source>
        <dbReference type="EMBL" id="GAL95156.1"/>
    </source>
</evidence>
<dbReference type="GO" id="GO:0005886">
    <property type="term" value="C:plasma membrane"/>
    <property type="evidence" value="ECO:0007669"/>
    <property type="project" value="TreeGrafter"/>
</dbReference>
<accession>A0A0A1W0U5</accession>
<dbReference type="Gene3D" id="3.30.300.30">
    <property type="match status" value="1"/>
</dbReference>
<dbReference type="GO" id="GO:0004314">
    <property type="term" value="F:[acyl-carrier-protein] S-malonyltransferase activity"/>
    <property type="evidence" value="ECO:0007669"/>
    <property type="project" value="UniProtKB-EC"/>
</dbReference>
<dbReference type="InterPro" id="IPR040097">
    <property type="entry name" value="FAAL/FAAC"/>
</dbReference>
<feature type="transmembrane region" description="Helical" evidence="6">
    <location>
        <begin position="90"/>
        <end position="117"/>
    </location>
</feature>
<dbReference type="InterPro" id="IPR045851">
    <property type="entry name" value="AMP-bd_C_sf"/>
</dbReference>
<evidence type="ECO:0000256" key="4">
    <source>
        <dbReference type="ARBA" id="ARBA00023098"/>
    </source>
</evidence>
<evidence type="ECO:0000256" key="6">
    <source>
        <dbReference type="SAM" id="Phobius"/>
    </source>
</evidence>
<dbReference type="CDD" id="cd05931">
    <property type="entry name" value="FAAL"/>
    <property type="match status" value="1"/>
</dbReference>
<dbReference type="Pfam" id="PF00501">
    <property type="entry name" value="AMP-binding"/>
    <property type="match status" value="1"/>
</dbReference>
<dbReference type="InterPro" id="IPR025110">
    <property type="entry name" value="AMP-bd_C"/>
</dbReference>
<evidence type="ECO:0000256" key="3">
    <source>
        <dbReference type="ARBA" id="ARBA00022832"/>
    </source>
</evidence>
<dbReference type="InterPro" id="IPR000873">
    <property type="entry name" value="AMP-dep_synth/lig_dom"/>
</dbReference>
<gene>
    <name evidence="9" type="ORF">N44_04011</name>
</gene>
<dbReference type="PANTHER" id="PTHR22754:SF32">
    <property type="entry name" value="DISCO-INTERACTING PROTEIN 2"/>
    <property type="match status" value="1"/>
</dbReference>
<evidence type="ECO:0000256" key="2">
    <source>
        <dbReference type="ARBA" id="ARBA00022598"/>
    </source>
</evidence>
<feature type="region of interest" description="Disordered" evidence="5">
    <location>
        <begin position="590"/>
        <end position="611"/>
    </location>
</feature>
<evidence type="ECO:0000256" key="1">
    <source>
        <dbReference type="ARBA" id="ARBA00006432"/>
    </source>
</evidence>
<comment type="similarity">
    <text evidence="1">Belongs to the ATP-dependent AMP-binding enzyme family.</text>
</comment>
<keyword evidence="6" id="KW-1133">Transmembrane helix</keyword>
<dbReference type="SUPFAM" id="SSF56801">
    <property type="entry name" value="Acetyl-CoA synthetase-like"/>
    <property type="match status" value="1"/>
</dbReference>
<dbReference type="EC" id="2.3.1.39" evidence="9"/>
<organism evidence="9 10">
    <name type="scientific">Microcystis aeruginosa NIES-44</name>
    <dbReference type="NCBI Taxonomy" id="449439"/>
    <lineage>
        <taxon>Bacteria</taxon>
        <taxon>Bacillati</taxon>
        <taxon>Cyanobacteriota</taxon>
        <taxon>Cyanophyceae</taxon>
        <taxon>Oscillatoriophycideae</taxon>
        <taxon>Chroococcales</taxon>
        <taxon>Microcystaceae</taxon>
        <taxon>Microcystis</taxon>
    </lineage>
</organism>
<reference evidence="10" key="1">
    <citation type="journal article" date="2015" name="Genome">
        <title>Whole Genome Sequence of the Non-Microcystin-Producing Microcystis aeruginosa Strain NIES-44.</title>
        <authorList>
            <person name="Okano K."/>
            <person name="Miyata N."/>
            <person name="Ozaki Y."/>
        </authorList>
    </citation>
    <scope>NUCLEOTIDE SEQUENCE [LARGE SCALE GENOMIC DNA]</scope>
    <source>
        <strain evidence="10">NIES-44</strain>
    </source>
</reference>
<dbReference type="PANTHER" id="PTHR22754">
    <property type="entry name" value="DISCO-INTERACTING PROTEIN 2 DIP2 -RELATED"/>
    <property type="match status" value="1"/>
</dbReference>
<keyword evidence="9" id="KW-0012">Acyltransferase</keyword>
<evidence type="ECO:0000259" key="7">
    <source>
        <dbReference type="Pfam" id="PF00501"/>
    </source>
</evidence>
<proteinExistence type="inferred from homology"/>
<dbReference type="GO" id="GO:0071766">
    <property type="term" value="P:Actinobacterium-type cell wall biogenesis"/>
    <property type="evidence" value="ECO:0007669"/>
    <property type="project" value="UniProtKB-ARBA"/>
</dbReference>
<keyword evidence="2" id="KW-0436">Ligase</keyword>
<evidence type="ECO:0000256" key="5">
    <source>
        <dbReference type="SAM" id="MobiDB-lite"/>
    </source>
</evidence>
<dbReference type="AlphaFoldDB" id="A0A0A1W0U5"/>
<keyword evidence="6" id="KW-0812">Transmembrane</keyword>
<dbReference type="PROSITE" id="PS00455">
    <property type="entry name" value="AMP_BINDING"/>
    <property type="match status" value="1"/>
</dbReference>
<dbReference type="InterPro" id="IPR020845">
    <property type="entry name" value="AMP-binding_CS"/>
</dbReference>
<keyword evidence="9" id="KW-0808">Transferase</keyword>
<feature type="domain" description="AMP-dependent synthetase/ligase" evidence="7">
    <location>
        <begin position="37"/>
        <end position="433"/>
    </location>
</feature>
<keyword evidence="6" id="KW-0472">Membrane</keyword>
<keyword evidence="4" id="KW-0443">Lipid metabolism</keyword>
<dbReference type="GO" id="GO:0070566">
    <property type="term" value="F:adenylyltransferase activity"/>
    <property type="evidence" value="ECO:0007669"/>
    <property type="project" value="TreeGrafter"/>
</dbReference>
<dbReference type="Proteomes" id="UP000030321">
    <property type="component" value="Unassembled WGS sequence"/>
</dbReference>
<dbReference type="RefSeq" id="WP_052426739.1">
    <property type="nucleotide sequence ID" value="NZ_BBPA01000068.1"/>
</dbReference>
<name>A0A0A1W0U5_MICAE</name>
<comment type="caution">
    <text evidence="9">The sequence shown here is derived from an EMBL/GenBank/DDBJ whole genome shotgun (WGS) entry which is preliminary data.</text>
</comment>
<keyword evidence="3" id="KW-0276">Fatty acid metabolism</keyword>
<dbReference type="InterPro" id="IPR042099">
    <property type="entry name" value="ANL_N_sf"/>
</dbReference>
<dbReference type="EMBL" id="BBPA01000068">
    <property type="protein sequence ID" value="GAL95156.1"/>
    <property type="molecule type" value="Genomic_DNA"/>
</dbReference>
<sequence length="611" mass="67534">MNANCASYAKVSFGRGFKHPTKEAMMIHDSLTIIHILRERAEKRPRERVYTFLADGETESSHLTYESLDRQARVIAGELQKRTVRGERALLLYPAGLEFIAAFFGCLYAGVIAVPAYPPRANRSMNRLLSITSDAQATVILTTASLQPTIKQWLAQTPALSEVSCLATEILDERGAEDWGEVAIASQDLAFLQYTSGSTGTPKGVMVSHGNIVHNSESIRRSFELTPESVSVTWLPSFHDMGLIDGVLQPVYTGFPAVIIPPVHFLMRPMRWLRAIDRYRATHSGGANSAYDLCTRKLSTPEAESLDLSSWLSAYNGSEPVRRTTLEQFTAKFAVSGFRPHFFYPCYGLAESTLMVSGGRLPAPPVYVRVRPEDLQEGRIVPNPSEGLDLVGCGQAWLETEIAIVDPTTLTRCPSGRVGEIWVGGGSVAQGYWQRPSQTEQTFQAYLADTGEGPFLRTGDLGFLEDNELFVTGRIKDVIILMGRNYYPQDIELTVEQSHPALRPGLGAAFAVTGEDDRERLVVVQEVERSYLRGLDRQAVIRQIREAVARHHDLQVHKVVLIKTGSIPKTSSGKIQRHACRKQFLSGTLEEIGQEKETSSPSPESLAGLEV</sequence>
<dbReference type="GO" id="GO:0006633">
    <property type="term" value="P:fatty acid biosynthetic process"/>
    <property type="evidence" value="ECO:0007669"/>
    <property type="project" value="TreeGrafter"/>
</dbReference>
<feature type="domain" description="AMP-binding enzyme C-terminal" evidence="8">
    <location>
        <begin position="477"/>
        <end position="592"/>
    </location>
</feature>
<dbReference type="Gene3D" id="3.40.50.12780">
    <property type="entry name" value="N-terminal domain of ligase-like"/>
    <property type="match status" value="1"/>
</dbReference>
<evidence type="ECO:0000313" key="10">
    <source>
        <dbReference type="Proteomes" id="UP000030321"/>
    </source>
</evidence>
<dbReference type="FunFam" id="3.40.50.12780:FF:000013">
    <property type="entry name" value="Long-chain-fatty-acid--AMP ligase FadD32"/>
    <property type="match status" value="1"/>
</dbReference>
<protein>
    <submittedName>
        <fullName evidence="9">Malonyl CoA-acyl carrier protein transacylase</fullName>
        <ecNumber evidence="9">2.3.1.39</ecNumber>
    </submittedName>
</protein>
<evidence type="ECO:0000259" key="8">
    <source>
        <dbReference type="Pfam" id="PF23024"/>
    </source>
</evidence>
<dbReference type="GO" id="GO:0016874">
    <property type="term" value="F:ligase activity"/>
    <property type="evidence" value="ECO:0007669"/>
    <property type="project" value="UniProtKB-KW"/>
</dbReference>